<dbReference type="AlphaFoldDB" id="A0A484MRL6"/>
<evidence type="ECO:0008006" key="3">
    <source>
        <dbReference type="Google" id="ProtNLM"/>
    </source>
</evidence>
<dbReference type="EMBL" id="OOIL02004257">
    <property type="protein sequence ID" value="VFQ91149.1"/>
    <property type="molecule type" value="Genomic_DNA"/>
</dbReference>
<evidence type="ECO:0000313" key="2">
    <source>
        <dbReference type="Proteomes" id="UP000595140"/>
    </source>
</evidence>
<dbReference type="InterPro" id="IPR036397">
    <property type="entry name" value="RNaseH_sf"/>
</dbReference>
<accession>A0A484MRL6</accession>
<dbReference type="SUPFAM" id="SSF53098">
    <property type="entry name" value="Ribonuclease H-like"/>
    <property type="match status" value="1"/>
</dbReference>
<keyword evidence="2" id="KW-1185">Reference proteome</keyword>
<dbReference type="Proteomes" id="UP000595140">
    <property type="component" value="Unassembled WGS sequence"/>
</dbReference>
<dbReference type="InterPro" id="IPR012337">
    <property type="entry name" value="RNaseH-like_sf"/>
</dbReference>
<proteinExistence type="predicted"/>
<dbReference type="Gene3D" id="3.30.420.10">
    <property type="entry name" value="Ribonuclease H-like superfamily/Ribonuclease H"/>
    <property type="match status" value="1"/>
</dbReference>
<sequence length="86" mass="9786">MEHELEIHGLLDLRRYVATEEGASLLRSPVETIVSECLGFDGVCLDNEISVSDWDDLYLSPAQVRQATVKAYVAFQIGKKERAWRF</sequence>
<name>A0A484MRL6_9ASTE</name>
<organism evidence="1 2">
    <name type="scientific">Cuscuta campestris</name>
    <dbReference type="NCBI Taxonomy" id="132261"/>
    <lineage>
        <taxon>Eukaryota</taxon>
        <taxon>Viridiplantae</taxon>
        <taxon>Streptophyta</taxon>
        <taxon>Embryophyta</taxon>
        <taxon>Tracheophyta</taxon>
        <taxon>Spermatophyta</taxon>
        <taxon>Magnoliopsida</taxon>
        <taxon>eudicotyledons</taxon>
        <taxon>Gunneridae</taxon>
        <taxon>Pentapetalae</taxon>
        <taxon>asterids</taxon>
        <taxon>lamiids</taxon>
        <taxon>Solanales</taxon>
        <taxon>Convolvulaceae</taxon>
        <taxon>Cuscuteae</taxon>
        <taxon>Cuscuta</taxon>
        <taxon>Cuscuta subgen. Grammica</taxon>
        <taxon>Cuscuta sect. Cleistogrammica</taxon>
    </lineage>
</organism>
<gene>
    <name evidence="1" type="ORF">CCAM_LOCUS32925</name>
</gene>
<protein>
    <recommendedName>
        <fullName evidence="3">3'-5' exonuclease domain-containing protein</fullName>
    </recommendedName>
</protein>
<dbReference type="OrthoDB" id="10261556at2759"/>
<reference evidence="1 2" key="1">
    <citation type="submission" date="2018-04" db="EMBL/GenBank/DDBJ databases">
        <authorList>
            <person name="Vogel A."/>
        </authorList>
    </citation>
    <scope>NUCLEOTIDE SEQUENCE [LARGE SCALE GENOMIC DNA]</scope>
</reference>
<evidence type="ECO:0000313" key="1">
    <source>
        <dbReference type="EMBL" id="VFQ91149.1"/>
    </source>
</evidence>
<dbReference type="GO" id="GO:0003676">
    <property type="term" value="F:nucleic acid binding"/>
    <property type="evidence" value="ECO:0007669"/>
    <property type="project" value="InterPro"/>
</dbReference>